<protein>
    <submittedName>
        <fullName evidence="1">Uncharacterized protein</fullName>
    </submittedName>
</protein>
<accession>A0ABR1ZDB9</accession>
<name>A0ABR1ZDB9_9ROSI</name>
<evidence type="ECO:0000313" key="1">
    <source>
        <dbReference type="EMBL" id="KAK8478279.1"/>
    </source>
</evidence>
<dbReference type="PANTHER" id="PTHR36019:SF3">
    <property type="entry name" value="PLANT_PROTEIN"/>
    <property type="match status" value="1"/>
</dbReference>
<keyword evidence="2" id="KW-1185">Reference proteome</keyword>
<organism evidence="1 2">
    <name type="scientific">Hibiscus sabdariffa</name>
    <name type="common">roselle</name>
    <dbReference type="NCBI Taxonomy" id="183260"/>
    <lineage>
        <taxon>Eukaryota</taxon>
        <taxon>Viridiplantae</taxon>
        <taxon>Streptophyta</taxon>
        <taxon>Embryophyta</taxon>
        <taxon>Tracheophyta</taxon>
        <taxon>Spermatophyta</taxon>
        <taxon>Magnoliopsida</taxon>
        <taxon>eudicotyledons</taxon>
        <taxon>Gunneridae</taxon>
        <taxon>Pentapetalae</taxon>
        <taxon>rosids</taxon>
        <taxon>malvids</taxon>
        <taxon>Malvales</taxon>
        <taxon>Malvaceae</taxon>
        <taxon>Malvoideae</taxon>
        <taxon>Hibiscus</taxon>
    </lineage>
</organism>
<proteinExistence type="predicted"/>
<evidence type="ECO:0000313" key="2">
    <source>
        <dbReference type="Proteomes" id="UP001396334"/>
    </source>
</evidence>
<comment type="caution">
    <text evidence="1">The sequence shown here is derived from an EMBL/GenBank/DDBJ whole genome shotgun (WGS) entry which is preliminary data.</text>
</comment>
<reference evidence="1 2" key="1">
    <citation type="journal article" date="2024" name="G3 (Bethesda)">
        <title>Genome assembly of Hibiscus sabdariffa L. provides insights into metabolisms of medicinal natural products.</title>
        <authorList>
            <person name="Kim T."/>
        </authorList>
    </citation>
    <scope>NUCLEOTIDE SEQUENCE [LARGE SCALE GENOMIC DNA]</scope>
    <source>
        <strain evidence="1">TK-2024</strain>
        <tissue evidence="1">Old leaves</tissue>
    </source>
</reference>
<sequence>MSFNCLTLKRSGPINGRDHVRHKQKPSATFCCLSRTWSGNYEKIGSEPMLKKTKKGHRRRNTIATTYESKGGDIDSKPKLVRSCGMRRDWILEDLRKMTTTVRD</sequence>
<gene>
    <name evidence="1" type="ORF">V6N11_066306</name>
</gene>
<dbReference type="Proteomes" id="UP001396334">
    <property type="component" value="Unassembled WGS sequence"/>
</dbReference>
<dbReference type="PANTHER" id="PTHR36019">
    <property type="entry name" value="PLANT/PROTEIN"/>
    <property type="match status" value="1"/>
</dbReference>
<dbReference type="EMBL" id="JBBPBN010001426">
    <property type="protein sequence ID" value="KAK8478279.1"/>
    <property type="molecule type" value="Genomic_DNA"/>
</dbReference>